<keyword evidence="3" id="KW-1185">Reference proteome</keyword>
<sequence length="244" mass="27609">MAARPLPVPAVNLLLQPSPLLDFDHPAIEQLVQGRHWLYLPPAERIRAAYDFVRNEIVFGYNASDDVPASQVLADGHGQCNTKATLFMALLRRLGLPCRLHGFTIDKALQAGALPAPIQSLAPREILHSWVEVQHQGRWIALEGLILDDHYLASLQRRFARQGGPFCGYGAATPNLQTVAVQWRGQDTFIQREGIRQDFGLFNTPDAFYAQQGVNLRGPRRWLFERLLRPRINAHVARIRRGEW</sequence>
<evidence type="ECO:0000313" key="3">
    <source>
        <dbReference type="Proteomes" id="UP000613266"/>
    </source>
</evidence>
<dbReference type="PANTHER" id="PTHR33490">
    <property type="entry name" value="BLR5614 PROTEIN-RELATED"/>
    <property type="match status" value="1"/>
</dbReference>
<dbReference type="Gene3D" id="3.10.620.30">
    <property type="match status" value="1"/>
</dbReference>
<protein>
    <submittedName>
        <fullName evidence="2">Transglutaminase family protein</fullName>
    </submittedName>
</protein>
<comment type="caution">
    <text evidence="2">The sequence shown here is derived from an EMBL/GenBank/DDBJ whole genome shotgun (WGS) entry which is preliminary data.</text>
</comment>
<dbReference type="Pfam" id="PF01841">
    <property type="entry name" value="Transglut_core"/>
    <property type="match status" value="1"/>
</dbReference>
<accession>A0A931IZG7</accession>
<evidence type="ECO:0000313" key="2">
    <source>
        <dbReference type="EMBL" id="MBH9576654.1"/>
    </source>
</evidence>
<reference evidence="2" key="1">
    <citation type="submission" date="2020-12" db="EMBL/GenBank/DDBJ databases">
        <title>The genome sequence of Inhella sp. 1Y17.</title>
        <authorList>
            <person name="Liu Y."/>
        </authorList>
    </citation>
    <scope>NUCLEOTIDE SEQUENCE</scope>
    <source>
        <strain evidence="2">1Y17</strain>
    </source>
</reference>
<organism evidence="2 3">
    <name type="scientific">Inhella proteolytica</name>
    <dbReference type="NCBI Taxonomy" id="2795029"/>
    <lineage>
        <taxon>Bacteria</taxon>
        <taxon>Pseudomonadati</taxon>
        <taxon>Pseudomonadota</taxon>
        <taxon>Betaproteobacteria</taxon>
        <taxon>Burkholderiales</taxon>
        <taxon>Sphaerotilaceae</taxon>
        <taxon>Inhella</taxon>
    </lineage>
</organism>
<dbReference type="Proteomes" id="UP000613266">
    <property type="component" value="Unassembled WGS sequence"/>
</dbReference>
<evidence type="ECO:0000259" key="1">
    <source>
        <dbReference type="Pfam" id="PF01841"/>
    </source>
</evidence>
<name>A0A931IZG7_9BURK</name>
<gene>
    <name evidence="2" type="ORF">I7X39_07040</name>
</gene>
<proteinExistence type="predicted"/>
<dbReference type="AlphaFoldDB" id="A0A931IZG7"/>
<dbReference type="EMBL" id="JAEDAK010000004">
    <property type="protein sequence ID" value="MBH9576654.1"/>
    <property type="molecule type" value="Genomic_DNA"/>
</dbReference>
<dbReference type="SUPFAM" id="SSF54001">
    <property type="entry name" value="Cysteine proteinases"/>
    <property type="match status" value="1"/>
</dbReference>
<dbReference type="InterPro" id="IPR038765">
    <property type="entry name" value="Papain-like_cys_pep_sf"/>
</dbReference>
<dbReference type="InterPro" id="IPR002931">
    <property type="entry name" value="Transglutaminase-like"/>
</dbReference>
<feature type="domain" description="Transglutaminase-like" evidence="1">
    <location>
        <begin position="41"/>
        <end position="143"/>
    </location>
</feature>